<feature type="compositionally biased region" description="Basic and acidic residues" evidence="1">
    <location>
        <begin position="70"/>
        <end position="79"/>
    </location>
</feature>
<dbReference type="AlphaFoldDB" id="A0A168QBM0"/>
<evidence type="ECO:0000313" key="3">
    <source>
        <dbReference type="Proteomes" id="UP000077051"/>
    </source>
</evidence>
<evidence type="ECO:0000256" key="1">
    <source>
        <dbReference type="SAM" id="MobiDB-lite"/>
    </source>
</evidence>
<proteinExistence type="predicted"/>
<feature type="region of interest" description="Disordered" evidence="1">
    <location>
        <begin position="1"/>
        <end position="79"/>
    </location>
</feature>
<sequence>MAKERKPIATRTRNRTKSQDDSSSSAPLPIAPISPAESSPNVENPSNVKHKKVDKKSKKKKSRKHKGKGKSKDKNYKKDPEFRELQYELPYLPKSNLDIYLQELQQLPSSFMRGTTAEKRREILRNDQDPYYDKSRFNPVDDSEEGLRFLTKDDMTLDKKNKKYSVCLHRAFIKKRYLSDQECMHLAQYVDCDFYVKSHQELAMLIKDELYMYRIDFTQRQLHHIRTMNITEEAFLSNEKGLEKVLEQQLNEDYLQYFWGSWIAHPFVDPVSFFSIRGNKDLLAKLTAKTLIEHLKYFFNIITPKKLNEELKKMDKISIDITLPPPPPPPSPSP</sequence>
<feature type="compositionally biased region" description="Basic residues" evidence="1">
    <location>
        <begin position="48"/>
        <end position="69"/>
    </location>
</feature>
<keyword evidence="3" id="KW-1185">Reference proteome</keyword>
<gene>
    <name evidence="2" type="ORF">MUCCIDRAFT_105978</name>
</gene>
<reference evidence="2 3" key="1">
    <citation type="submission" date="2015-06" db="EMBL/GenBank/DDBJ databases">
        <title>Expansion of signal transduction pathways in fungi by whole-genome duplication.</title>
        <authorList>
            <consortium name="DOE Joint Genome Institute"/>
            <person name="Corrochano L.M."/>
            <person name="Kuo A."/>
            <person name="Marcet-Houben M."/>
            <person name="Polaino S."/>
            <person name="Salamov A."/>
            <person name="Villalobos J.M."/>
            <person name="Alvarez M.I."/>
            <person name="Avalos J."/>
            <person name="Benito E.P."/>
            <person name="Benoit I."/>
            <person name="Burger G."/>
            <person name="Camino L.P."/>
            <person name="Canovas D."/>
            <person name="Cerda-Olmedo E."/>
            <person name="Cheng J.-F."/>
            <person name="Dominguez A."/>
            <person name="Elias M."/>
            <person name="Eslava A.P."/>
            <person name="Glaser F."/>
            <person name="Grimwood J."/>
            <person name="Gutierrez G."/>
            <person name="Heitman J."/>
            <person name="Henrissat B."/>
            <person name="Iturriaga E.A."/>
            <person name="Lang B.F."/>
            <person name="Lavin J.L."/>
            <person name="Lee S."/>
            <person name="Li W."/>
            <person name="Lindquist E."/>
            <person name="Lopez-Garcia S."/>
            <person name="Luque E.M."/>
            <person name="Marcos A.T."/>
            <person name="Martin J."/>
            <person name="Mccluskey K."/>
            <person name="Medina H.R."/>
            <person name="Miralles-Duran A."/>
            <person name="Miyazaki A."/>
            <person name="Munoz-Torres E."/>
            <person name="Oguiza J.A."/>
            <person name="Ohm R."/>
            <person name="Olmedo M."/>
            <person name="Orejas M."/>
            <person name="Ortiz-Castellanos L."/>
            <person name="Pisabarro A.G."/>
            <person name="Rodriguez-Romero J."/>
            <person name="Ruiz-Herrera J."/>
            <person name="Ruiz-Vazquez R."/>
            <person name="Sanz C."/>
            <person name="Schackwitz W."/>
            <person name="Schmutz J."/>
            <person name="Shahriari M."/>
            <person name="Shelest E."/>
            <person name="Silva-Franco F."/>
            <person name="Soanes D."/>
            <person name="Syed K."/>
            <person name="Tagua V.G."/>
            <person name="Talbot N.J."/>
            <person name="Thon M."/>
            <person name="De Vries R.P."/>
            <person name="Wiebenga A."/>
            <person name="Yadav J.S."/>
            <person name="Braun E.L."/>
            <person name="Baker S."/>
            <person name="Garre V."/>
            <person name="Horwitz B."/>
            <person name="Torres-Martinez S."/>
            <person name="Idnurm A."/>
            <person name="Herrera-Estrella A."/>
            <person name="Gabaldon T."/>
            <person name="Grigoriev I.V."/>
        </authorList>
    </citation>
    <scope>NUCLEOTIDE SEQUENCE [LARGE SCALE GENOMIC DNA]</scope>
    <source>
        <strain evidence="2 3">CBS 277.49</strain>
    </source>
</reference>
<dbReference type="EMBL" id="AMYB01000001">
    <property type="protein sequence ID" value="OAD09005.1"/>
    <property type="molecule type" value="Genomic_DNA"/>
</dbReference>
<organism evidence="2 3">
    <name type="scientific">Mucor lusitanicus CBS 277.49</name>
    <dbReference type="NCBI Taxonomy" id="747725"/>
    <lineage>
        <taxon>Eukaryota</taxon>
        <taxon>Fungi</taxon>
        <taxon>Fungi incertae sedis</taxon>
        <taxon>Mucoromycota</taxon>
        <taxon>Mucoromycotina</taxon>
        <taxon>Mucoromycetes</taxon>
        <taxon>Mucorales</taxon>
        <taxon>Mucorineae</taxon>
        <taxon>Mucoraceae</taxon>
        <taxon>Mucor</taxon>
    </lineage>
</organism>
<dbReference type="VEuPathDB" id="FungiDB:MUCCIDRAFT_105978"/>
<dbReference type="OrthoDB" id="2266097at2759"/>
<dbReference type="Proteomes" id="UP000077051">
    <property type="component" value="Unassembled WGS sequence"/>
</dbReference>
<feature type="compositionally biased region" description="Low complexity" evidence="1">
    <location>
        <begin position="22"/>
        <end position="40"/>
    </location>
</feature>
<protein>
    <submittedName>
        <fullName evidence="2">Uncharacterized protein</fullName>
    </submittedName>
</protein>
<evidence type="ECO:0000313" key="2">
    <source>
        <dbReference type="EMBL" id="OAD09005.1"/>
    </source>
</evidence>
<name>A0A168QBM0_MUCCL</name>
<accession>A0A168QBM0</accession>
<comment type="caution">
    <text evidence="2">The sequence shown here is derived from an EMBL/GenBank/DDBJ whole genome shotgun (WGS) entry which is preliminary data.</text>
</comment>